<accession>A0A085LVJ0</accession>
<evidence type="ECO:0000313" key="3">
    <source>
        <dbReference type="Proteomes" id="UP000030764"/>
    </source>
</evidence>
<dbReference type="GO" id="GO:0042981">
    <property type="term" value="P:regulation of apoptotic process"/>
    <property type="evidence" value="ECO:0007669"/>
    <property type="project" value="InterPro"/>
</dbReference>
<sequence>MATAAWSFKKTSQMRHAELAKRRLSNSAQMGAGDENLKLKFRKSFESLLASRYFWLVNPNIRLVQVALNIRQLLVAYGIESSVADNAFERLLKVNGKFRALKTSRSFKLNETYAIAWLQVESRAFAQTICAVLEDSIAFDSHSLTKGINNLTSQIACILSEHVSNEFVLSIIKVGSLLATKSFLEHVFTHRRSITVRRLVKNIRRLVGLHI</sequence>
<dbReference type="AlphaFoldDB" id="A0A085LVJ0"/>
<dbReference type="EMBL" id="KL367584">
    <property type="protein sequence ID" value="KFD62938.1"/>
    <property type="molecule type" value="Genomic_DNA"/>
</dbReference>
<proteinExistence type="predicted"/>
<protein>
    <submittedName>
        <fullName evidence="1">Uncharacterized protein</fullName>
    </submittedName>
</protein>
<gene>
    <name evidence="1" type="ORF">M513_10138</name>
    <name evidence="2" type="ORF">M514_10138</name>
</gene>
<dbReference type="EMBL" id="KL363280">
    <property type="protein sequence ID" value="KFD48986.1"/>
    <property type="molecule type" value="Genomic_DNA"/>
</dbReference>
<evidence type="ECO:0000313" key="1">
    <source>
        <dbReference type="EMBL" id="KFD48986.1"/>
    </source>
</evidence>
<evidence type="ECO:0000313" key="2">
    <source>
        <dbReference type="EMBL" id="KFD62938.1"/>
    </source>
</evidence>
<dbReference type="Proteomes" id="UP000030758">
    <property type="component" value="Unassembled WGS sequence"/>
</dbReference>
<dbReference type="Gene3D" id="1.20.1440.160">
    <property type="entry name" value="Tumor necrosis factor alpha-induced protein 8-like"/>
    <property type="match status" value="1"/>
</dbReference>
<dbReference type="Pfam" id="PF05527">
    <property type="entry name" value="TNFAIP8"/>
    <property type="match status" value="1"/>
</dbReference>
<dbReference type="Proteomes" id="UP000030764">
    <property type="component" value="Unassembled WGS sequence"/>
</dbReference>
<dbReference type="InterPro" id="IPR038355">
    <property type="entry name" value="TNFAIP8_sf"/>
</dbReference>
<reference evidence="1 3" key="1">
    <citation type="journal article" date="2014" name="Nat. Genet.">
        <title>Genome and transcriptome of the porcine whipworm Trichuris suis.</title>
        <authorList>
            <person name="Jex A.R."/>
            <person name="Nejsum P."/>
            <person name="Schwarz E.M."/>
            <person name="Hu L."/>
            <person name="Young N.D."/>
            <person name="Hall R.S."/>
            <person name="Korhonen P.K."/>
            <person name="Liao S."/>
            <person name="Thamsborg S."/>
            <person name="Xia J."/>
            <person name="Xu P."/>
            <person name="Wang S."/>
            <person name="Scheerlinck J.P."/>
            <person name="Hofmann A."/>
            <person name="Sternberg P.W."/>
            <person name="Wang J."/>
            <person name="Gasser R.B."/>
        </authorList>
    </citation>
    <scope>NUCLEOTIDE SEQUENCE [LARGE SCALE GENOMIC DNA]</scope>
    <source>
        <strain evidence="2">DCEP-RM93F</strain>
        <strain evidence="1">DCEP-RM93M</strain>
    </source>
</reference>
<name>A0A085LVJ0_9BILA</name>
<keyword evidence="3" id="KW-1185">Reference proteome</keyword>
<dbReference type="InterPro" id="IPR008477">
    <property type="entry name" value="TNFAIP8-like"/>
</dbReference>
<organism evidence="1 3">
    <name type="scientific">Trichuris suis</name>
    <name type="common">pig whipworm</name>
    <dbReference type="NCBI Taxonomy" id="68888"/>
    <lineage>
        <taxon>Eukaryota</taxon>
        <taxon>Metazoa</taxon>
        <taxon>Ecdysozoa</taxon>
        <taxon>Nematoda</taxon>
        <taxon>Enoplea</taxon>
        <taxon>Dorylaimia</taxon>
        <taxon>Trichinellida</taxon>
        <taxon>Trichuridae</taxon>
        <taxon>Trichuris</taxon>
    </lineage>
</organism>